<proteinExistence type="predicted"/>
<evidence type="ECO:0000313" key="4">
    <source>
        <dbReference type="RefSeq" id="XP_050560217.1"/>
    </source>
</evidence>
<keyword evidence="3" id="KW-1185">Reference proteome</keyword>
<dbReference type="SUPFAM" id="SSF52266">
    <property type="entry name" value="SGNH hydrolase"/>
    <property type="match status" value="1"/>
</dbReference>
<gene>
    <name evidence="4" type="primary">LOC126912395</name>
</gene>
<organism evidence="3 4">
    <name type="scientific">Spodoptera frugiperda</name>
    <name type="common">Fall armyworm</name>
    <dbReference type="NCBI Taxonomy" id="7108"/>
    <lineage>
        <taxon>Eukaryota</taxon>
        <taxon>Metazoa</taxon>
        <taxon>Ecdysozoa</taxon>
        <taxon>Arthropoda</taxon>
        <taxon>Hexapoda</taxon>
        <taxon>Insecta</taxon>
        <taxon>Pterygota</taxon>
        <taxon>Neoptera</taxon>
        <taxon>Endopterygota</taxon>
        <taxon>Lepidoptera</taxon>
        <taxon>Glossata</taxon>
        <taxon>Ditrysia</taxon>
        <taxon>Noctuoidea</taxon>
        <taxon>Noctuidae</taxon>
        <taxon>Amphipyrinae</taxon>
        <taxon>Spodoptera</taxon>
    </lineage>
</organism>
<name>A0A9R0E6J9_SPOFR</name>
<dbReference type="AlphaFoldDB" id="A0A9R0E6J9"/>
<feature type="coiled-coil region" evidence="1">
    <location>
        <begin position="49"/>
        <end position="90"/>
    </location>
</feature>
<dbReference type="Proteomes" id="UP000829999">
    <property type="component" value="Chromosome 2"/>
</dbReference>
<evidence type="ECO:0000313" key="3">
    <source>
        <dbReference type="Proteomes" id="UP000829999"/>
    </source>
</evidence>
<reference evidence="4" key="1">
    <citation type="submission" date="2025-08" db="UniProtKB">
        <authorList>
            <consortium name="RefSeq"/>
        </authorList>
    </citation>
    <scope>IDENTIFICATION</scope>
    <source>
        <tissue evidence="4">Whole larval tissue</tissue>
    </source>
</reference>
<sequence length="435" mass="49514">MELNNITMRNRCIRRCLSSASLESIDSSSSNLSVKSMMDLSTYIMTDEITQLQNSIQKLREELLSAHTEIEQLTLENSEIKIQLQNEIKKTEQLRKMCTTFSHKKTVSSSTSLKLNRSQAIKQKTASRKLNLDLDFHTPKPSRNSTSLEFAGNNNNPPTTTSQPNPNIEDGEKIPSPPCCDSRKTTKTTSPQTDISQPNSDKCLEESGKILIFSDDQGQGTVQKLLKNKHKLISDNYKVQSMTKPNAKTNHVLADCKHYTNLLSKKDHVIIMTGSNDSNPVEFLSEISIALHFLNNCNVYVVNVLHNNYLNERKLNDQLKLITRNYNNCTFVETKPHNVLQQILYHINVKLYYEIFLSYNNLTIQQCCASHKTLNKNSHVITTYSNGCNVEIKKGTIPYYFPVIKKLSQTEPIENVSSTNNQSQVKPKVNNFFRD</sequence>
<feature type="region of interest" description="Disordered" evidence="2">
    <location>
        <begin position="131"/>
        <end position="201"/>
    </location>
</feature>
<protein>
    <submittedName>
        <fullName evidence="4">Uncharacterized protein LOC126912395</fullName>
    </submittedName>
</protein>
<accession>A0A9R0E6J9</accession>
<evidence type="ECO:0000256" key="1">
    <source>
        <dbReference type="SAM" id="Coils"/>
    </source>
</evidence>
<keyword evidence="1" id="KW-0175">Coiled coil</keyword>
<dbReference type="OrthoDB" id="7491359at2759"/>
<dbReference type="RefSeq" id="XP_050560217.1">
    <property type="nucleotide sequence ID" value="XM_050704260.1"/>
</dbReference>
<feature type="compositionally biased region" description="Polar residues" evidence="2">
    <location>
        <begin position="187"/>
        <end position="200"/>
    </location>
</feature>
<dbReference type="GeneID" id="126912395"/>
<evidence type="ECO:0000256" key="2">
    <source>
        <dbReference type="SAM" id="MobiDB-lite"/>
    </source>
</evidence>
<feature type="compositionally biased region" description="Low complexity" evidence="2">
    <location>
        <begin position="153"/>
        <end position="167"/>
    </location>
</feature>